<feature type="chain" id="PRO_5042023742" evidence="1">
    <location>
        <begin position="21"/>
        <end position="198"/>
    </location>
</feature>
<accession>A0AAD6FZG4</accession>
<name>A0AAD6FZG4_9EURO</name>
<dbReference type="GeneID" id="81604526"/>
<keyword evidence="1" id="KW-0732">Signal</keyword>
<sequence>MHFSSAAALIALSTFSVTYAAPFANPQEEIVRRKVTYQVVNVDGKSTSSAAPEVQTVTETVQSVTTAIGAPSLFIAVTVTATPTSTPIPCSTPHSHVAPPPGASFFPPPNDGSGFFRRGLMAAGDPLQFSRGYESSTASVTASPLAARGWYSSPAATPSFTASSTPSLVAREFGSWSSSSSLPVTPISTPLIARDFHD</sequence>
<dbReference type="Proteomes" id="UP001213681">
    <property type="component" value="Unassembled WGS sequence"/>
</dbReference>
<reference evidence="2" key="2">
    <citation type="journal article" date="2023" name="IMA Fungus">
        <title>Comparative genomic study of the Penicillium genus elucidates a diverse pangenome and 15 lateral gene transfer events.</title>
        <authorList>
            <person name="Petersen C."/>
            <person name="Sorensen T."/>
            <person name="Nielsen M.R."/>
            <person name="Sondergaard T.E."/>
            <person name="Sorensen J.L."/>
            <person name="Fitzpatrick D.A."/>
            <person name="Frisvad J.C."/>
            <person name="Nielsen K.L."/>
        </authorList>
    </citation>
    <scope>NUCLEOTIDE SEQUENCE</scope>
    <source>
        <strain evidence="2">IBT 16125</strain>
    </source>
</reference>
<gene>
    <name evidence="2" type="ORF">N7458_010901</name>
</gene>
<proteinExistence type="predicted"/>
<dbReference type="AlphaFoldDB" id="A0AAD6FZG4"/>
<evidence type="ECO:0000256" key="1">
    <source>
        <dbReference type="SAM" id="SignalP"/>
    </source>
</evidence>
<dbReference type="RefSeq" id="XP_056763132.1">
    <property type="nucleotide sequence ID" value="XM_056914283.1"/>
</dbReference>
<comment type="caution">
    <text evidence="2">The sequence shown here is derived from an EMBL/GenBank/DDBJ whole genome shotgun (WGS) entry which is preliminary data.</text>
</comment>
<protein>
    <submittedName>
        <fullName evidence="2">Uncharacterized protein</fullName>
    </submittedName>
</protein>
<reference evidence="2" key="1">
    <citation type="submission" date="2022-12" db="EMBL/GenBank/DDBJ databases">
        <authorList>
            <person name="Petersen C."/>
        </authorList>
    </citation>
    <scope>NUCLEOTIDE SEQUENCE</scope>
    <source>
        <strain evidence="2">IBT 16125</strain>
    </source>
</reference>
<dbReference type="EMBL" id="JAPVEA010000008">
    <property type="protein sequence ID" value="KAJ5439903.1"/>
    <property type="molecule type" value="Genomic_DNA"/>
</dbReference>
<keyword evidence="3" id="KW-1185">Reference proteome</keyword>
<evidence type="ECO:0000313" key="2">
    <source>
        <dbReference type="EMBL" id="KAJ5439903.1"/>
    </source>
</evidence>
<evidence type="ECO:0000313" key="3">
    <source>
        <dbReference type="Proteomes" id="UP001213681"/>
    </source>
</evidence>
<feature type="signal peptide" evidence="1">
    <location>
        <begin position="1"/>
        <end position="20"/>
    </location>
</feature>
<organism evidence="2 3">
    <name type="scientific">Penicillium daleae</name>
    <dbReference type="NCBI Taxonomy" id="63821"/>
    <lineage>
        <taxon>Eukaryota</taxon>
        <taxon>Fungi</taxon>
        <taxon>Dikarya</taxon>
        <taxon>Ascomycota</taxon>
        <taxon>Pezizomycotina</taxon>
        <taxon>Eurotiomycetes</taxon>
        <taxon>Eurotiomycetidae</taxon>
        <taxon>Eurotiales</taxon>
        <taxon>Aspergillaceae</taxon>
        <taxon>Penicillium</taxon>
    </lineage>
</organism>